<dbReference type="AlphaFoldDB" id="A0A2S1JHH5"/>
<proteinExistence type="predicted"/>
<dbReference type="Gene3D" id="1.10.10.10">
    <property type="entry name" value="Winged helix-like DNA-binding domain superfamily/Winged helix DNA-binding domain"/>
    <property type="match status" value="1"/>
</dbReference>
<sequence>MSLWDALRMNMMISYQELVRTFPKFELQNFRKQLGVEISQYKTMSNFKKFVLDFAVKQINLHTDITVKYDQHKEGRSIVGFTFKFKAKPKPKLKKAIESRRDGDTADMFTIDGLNDKQLGRIARNPQFMTDYNHMVSPTSPAGQNKEDWEFEMVNRLKKDATQFKNRPIKEYLDY</sequence>
<accession>A0A2S1JHH5</accession>
<dbReference type="SUPFAM" id="SSF46785">
    <property type="entry name" value="Winged helix' DNA-binding domain"/>
    <property type="match status" value="1"/>
</dbReference>
<keyword evidence="1" id="KW-0614">Plasmid</keyword>
<geneLocation type="plasmid" evidence="1">
    <name>p30860-tetA</name>
</geneLocation>
<name>A0A2S1JHH5_ENTCL</name>
<organism evidence="1">
    <name type="scientific">Enterobacter cloacae</name>
    <dbReference type="NCBI Taxonomy" id="550"/>
    <lineage>
        <taxon>Bacteria</taxon>
        <taxon>Pseudomonadati</taxon>
        <taxon>Pseudomonadota</taxon>
        <taxon>Gammaproteobacteria</taxon>
        <taxon>Enterobacterales</taxon>
        <taxon>Enterobacteriaceae</taxon>
        <taxon>Enterobacter</taxon>
        <taxon>Enterobacter cloacae complex</taxon>
    </lineage>
</organism>
<protein>
    <submittedName>
        <fullName evidence="1">DNA replication protein</fullName>
    </submittedName>
</protein>
<dbReference type="InterPro" id="IPR036390">
    <property type="entry name" value="WH_DNA-bd_sf"/>
</dbReference>
<evidence type="ECO:0000313" key="1">
    <source>
        <dbReference type="EMBL" id="AWF77795.1"/>
    </source>
</evidence>
<dbReference type="InterPro" id="IPR036388">
    <property type="entry name" value="WH-like_DNA-bd_sf"/>
</dbReference>
<dbReference type="EMBL" id="MG764554">
    <property type="protein sequence ID" value="AWF77795.1"/>
    <property type="molecule type" value="Genomic_DNA"/>
</dbReference>
<reference evidence="1" key="1">
    <citation type="submission" date="2018-01" db="EMBL/GenBank/DDBJ databases">
        <title>Complete sequence of p30860-tetA.</title>
        <authorList>
            <person name="Zhou D."/>
        </authorList>
    </citation>
    <scope>NUCLEOTIDE SEQUENCE</scope>
    <source>
        <strain evidence="1">30860</strain>
        <plasmid evidence="1">p30860-tetA</plasmid>
    </source>
</reference>
<dbReference type="Pfam" id="PF21205">
    <property type="entry name" value="Rep3_C"/>
    <property type="match status" value="1"/>
</dbReference>